<evidence type="ECO:0000256" key="6">
    <source>
        <dbReference type="ARBA" id="ARBA00022989"/>
    </source>
</evidence>
<evidence type="ECO:0000256" key="1">
    <source>
        <dbReference type="ARBA" id="ARBA00004141"/>
    </source>
</evidence>
<accession>A0A9N9RF84</accession>
<dbReference type="Pfam" id="PF01151">
    <property type="entry name" value="ELO"/>
    <property type="match status" value="1"/>
</dbReference>
<dbReference type="Proteomes" id="UP001153714">
    <property type="component" value="Chromosome 8"/>
</dbReference>
<keyword evidence="8 10" id="KW-0472">Membrane</keyword>
<evidence type="ECO:0008006" key="13">
    <source>
        <dbReference type="Google" id="ProtNLM"/>
    </source>
</evidence>
<comment type="subcellular location">
    <subcellularLocation>
        <location evidence="1">Membrane</location>
        <topology evidence="1">Multi-pass membrane protein</topology>
    </subcellularLocation>
</comment>
<evidence type="ECO:0000256" key="5">
    <source>
        <dbReference type="ARBA" id="ARBA00022832"/>
    </source>
</evidence>
<evidence type="ECO:0000256" key="9">
    <source>
        <dbReference type="ARBA" id="ARBA00023160"/>
    </source>
</evidence>
<evidence type="ECO:0000256" key="10">
    <source>
        <dbReference type="SAM" id="Phobius"/>
    </source>
</evidence>
<dbReference type="EMBL" id="OU893339">
    <property type="protein sequence ID" value="CAG9795512.1"/>
    <property type="molecule type" value="Genomic_DNA"/>
</dbReference>
<keyword evidence="6 10" id="KW-1133">Transmembrane helix</keyword>
<name>A0A9N9RF84_9NEOP</name>
<evidence type="ECO:0000313" key="12">
    <source>
        <dbReference type="Proteomes" id="UP001153714"/>
    </source>
</evidence>
<organism evidence="11 12">
    <name type="scientific">Diatraea saccharalis</name>
    <name type="common">sugarcane borer</name>
    <dbReference type="NCBI Taxonomy" id="40085"/>
    <lineage>
        <taxon>Eukaryota</taxon>
        <taxon>Metazoa</taxon>
        <taxon>Ecdysozoa</taxon>
        <taxon>Arthropoda</taxon>
        <taxon>Hexapoda</taxon>
        <taxon>Insecta</taxon>
        <taxon>Pterygota</taxon>
        <taxon>Neoptera</taxon>
        <taxon>Endopterygota</taxon>
        <taxon>Lepidoptera</taxon>
        <taxon>Glossata</taxon>
        <taxon>Ditrysia</taxon>
        <taxon>Pyraloidea</taxon>
        <taxon>Crambidae</taxon>
        <taxon>Crambinae</taxon>
        <taxon>Diatraea</taxon>
    </lineage>
</organism>
<dbReference type="AlphaFoldDB" id="A0A9N9RF84"/>
<gene>
    <name evidence="11" type="ORF">DIATSA_LOCUS12770</name>
</gene>
<keyword evidence="2" id="KW-0444">Lipid biosynthesis</keyword>
<evidence type="ECO:0000256" key="4">
    <source>
        <dbReference type="ARBA" id="ARBA00022692"/>
    </source>
</evidence>
<keyword evidence="12" id="KW-1185">Reference proteome</keyword>
<reference evidence="11" key="1">
    <citation type="submission" date="2021-12" db="EMBL/GenBank/DDBJ databases">
        <authorList>
            <person name="King R."/>
        </authorList>
    </citation>
    <scope>NUCLEOTIDE SEQUENCE</scope>
</reference>
<feature type="transmembrane region" description="Helical" evidence="10">
    <location>
        <begin position="29"/>
        <end position="47"/>
    </location>
</feature>
<reference evidence="11" key="2">
    <citation type="submission" date="2022-10" db="EMBL/GenBank/DDBJ databases">
        <authorList>
            <consortium name="ENA_rothamsted_submissions"/>
            <consortium name="culmorum"/>
            <person name="King R."/>
        </authorList>
    </citation>
    <scope>NUCLEOTIDE SEQUENCE</scope>
</reference>
<keyword evidence="9" id="KW-0275">Fatty acid biosynthesis</keyword>
<keyword evidence="5" id="KW-0276">Fatty acid metabolism</keyword>
<dbReference type="OrthoDB" id="434092at2759"/>
<dbReference type="GO" id="GO:0009922">
    <property type="term" value="F:fatty acid elongase activity"/>
    <property type="evidence" value="ECO:0007669"/>
    <property type="project" value="InterPro"/>
</dbReference>
<dbReference type="GO" id="GO:0006633">
    <property type="term" value="P:fatty acid biosynthetic process"/>
    <property type="evidence" value="ECO:0007669"/>
    <property type="project" value="UniProtKB-KW"/>
</dbReference>
<evidence type="ECO:0000256" key="8">
    <source>
        <dbReference type="ARBA" id="ARBA00023136"/>
    </source>
</evidence>
<protein>
    <recommendedName>
        <fullName evidence="13">Very-long-chain 3-oxoacyl-CoA synthase</fullName>
    </recommendedName>
</protein>
<keyword evidence="3" id="KW-0808">Transferase</keyword>
<evidence type="ECO:0000256" key="3">
    <source>
        <dbReference type="ARBA" id="ARBA00022679"/>
    </source>
</evidence>
<dbReference type="GO" id="GO:0016020">
    <property type="term" value="C:membrane"/>
    <property type="evidence" value="ECO:0007669"/>
    <property type="project" value="UniProtKB-SubCell"/>
</dbReference>
<evidence type="ECO:0000256" key="2">
    <source>
        <dbReference type="ARBA" id="ARBA00022516"/>
    </source>
</evidence>
<proteinExistence type="predicted"/>
<dbReference type="InterPro" id="IPR002076">
    <property type="entry name" value="ELO_fam"/>
</dbReference>
<sequence length="240" mass="26953">MEYVKKAYNVVFYERADQRVKDWLLMTSPWPLVAIIITYLALIMHVLPKFMRNRRAVNLRPVIKWYNIVQIVANAVVTWGMIYGRYSENVSMNIPVAVGDNVTATPATFIGKNCEYGNIDHDIGMDDYLSLWLHAARLFHEARTPEDATFSLVDDYFEIAGVAGNSFLHTEKEGETGVVSTRLSSRYHPGHGLDGRQIYRGTKAVSTNGLEMPPLSFSGIGLSDRSTAIVTVVAEQLQHV</sequence>
<keyword evidence="4 10" id="KW-0812">Transmembrane</keyword>
<evidence type="ECO:0000313" key="11">
    <source>
        <dbReference type="EMBL" id="CAG9795512.1"/>
    </source>
</evidence>
<evidence type="ECO:0000256" key="7">
    <source>
        <dbReference type="ARBA" id="ARBA00023098"/>
    </source>
</evidence>
<keyword evidence="7" id="KW-0443">Lipid metabolism</keyword>
<feature type="transmembrane region" description="Helical" evidence="10">
    <location>
        <begin position="68"/>
        <end position="86"/>
    </location>
</feature>